<keyword evidence="4" id="KW-1185">Reference proteome</keyword>
<dbReference type="STRING" id="54.SAMN02745121_03026"/>
<dbReference type="RefSeq" id="WP_096331126.1">
    <property type="nucleotide sequence ID" value="NZ_FOMX01000008.1"/>
</dbReference>
<dbReference type="SMART" id="SM00775">
    <property type="entry name" value="LNS2"/>
    <property type="match status" value="1"/>
</dbReference>
<dbReference type="InterPro" id="IPR036412">
    <property type="entry name" value="HAD-like_sf"/>
</dbReference>
<accession>A0A1I1XRI7</accession>
<dbReference type="Pfam" id="PF24694">
    <property type="entry name" value="LNS2_PITM1-3"/>
    <property type="match status" value="1"/>
</dbReference>
<feature type="region of interest" description="Disordered" evidence="1">
    <location>
        <begin position="21"/>
        <end position="134"/>
    </location>
</feature>
<protein>
    <recommendedName>
        <fullName evidence="2">LNS2/PITP domain-containing protein</fullName>
    </recommendedName>
</protein>
<feature type="compositionally biased region" description="Low complexity" evidence="1">
    <location>
        <begin position="49"/>
        <end position="58"/>
    </location>
</feature>
<proteinExistence type="predicted"/>
<dbReference type="InterPro" id="IPR023214">
    <property type="entry name" value="HAD_sf"/>
</dbReference>
<gene>
    <name evidence="3" type="ORF">SAMN02745121_03026</name>
</gene>
<sequence>MRARPIALLTSCFLLHLGCGEDPRPGADTETGAQTTLDSGLTPGSDSNDATTAPTTGGSDSGTGTMGQDPTGMSSETGQDVTTADPPGTTTEDPPDTTTGGGDPVPGALCEPIPKCDAAPPTIPGQGAPESDLSRGRDMFYVEGEEQWVLAKFTKWGFPADKDIEGSPVHLFLDRGCAGVWEELGVAITTVEGEHAPVQGVDDSGGRVYYKISQSDELEPGRHRVHGVVEEFWNTVDIIIDVVPAGAPIFVSDVDGTLTTSENEEAWDFLLGDIPEANPFAAEALSLLASKGYRPMYLTARPEWLDRRTREFVALRGFPAGIIHTTLTYTGGMGDTAVAYKSGEFQLLKDKGLVPTWLFGNKDSDAEAFESTMIPTDHRVLFQFTDAVYGARRIDSYQELLAEFEALPDLCDR</sequence>
<name>A0A1I1XRI7_9BACT</name>
<feature type="compositionally biased region" description="Polar residues" evidence="1">
    <location>
        <begin position="31"/>
        <end position="48"/>
    </location>
</feature>
<evidence type="ECO:0000259" key="2">
    <source>
        <dbReference type="SMART" id="SM00775"/>
    </source>
</evidence>
<feature type="compositionally biased region" description="Polar residues" evidence="1">
    <location>
        <begin position="66"/>
        <end position="79"/>
    </location>
</feature>
<feature type="domain" description="LNS2/PITP" evidence="2">
    <location>
        <begin position="249"/>
        <end position="383"/>
    </location>
</feature>
<dbReference type="SUPFAM" id="SSF56784">
    <property type="entry name" value="HAD-like"/>
    <property type="match status" value="1"/>
</dbReference>
<reference evidence="4" key="1">
    <citation type="submission" date="2016-10" db="EMBL/GenBank/DDBJ databases">
        <authorList>
            <person name="Varghese N."/>
            <person name="Submissions S."/>
        </authorList>
    </citation>
    <scope>NUCLEOTIDE SEQUENCE [LARGE SCALE GENOMIC DNA]</scope>
    <source>
        <strain evidence="4">ATCC 25963</strain>
    </source>
</reference>
<feature type="compositionally biased region" description="Low complexity" evidence="1">
    <location>
        <begin position="80"/>
        <end position="98"/>
    </location>
</feature>
<organism evidence="3 4">
    <name type="scientific">Nannocystis exedens</name>
    <dbReference type="NCBI Taxonomy" id="54"/>
    <lineage>
        <taxon>Bacteria</taxon>
        <taxon>Pseudomonadati</taxon>
        <taxon>Myxococcota</taxon>
        <taxon>Polyangia</taxon>
        <taxon>Nannocystales</taxon>
        <taxon>Nannocystaceae</taxon>
        <taxon>Nannocystis</taxon>
    </lineage>
</organism>
<evidence type="ECO:0000313" key="4">
    <source>
        <dbReference type="Proteomes" id="UP000199400"/>
    </source>
</evidence>
<dbReference type="InterPro" id="IPR031315">
    <property type="entry name" value="LNS2/PITP"/>
</dbReference>
<evidence type="ECO:0000313" key="3">
    <source>
        <dbReference type="EMBL" id="SFE09914.1"/>
    </source>
</evidence>
<dbReference type="EMBL" id="FOMX01000008">
    <property type="protein sequence ID" value="SFE09914.1"/>
    <property type="molecule type" value="Genomic_DNA"/>
</dbReference>
<evidence type="ECO:0000256" key="1">
    <source>
        <dbReference type="SAM" id="MobiDB-lite"/>
    </source>
</evidence>
<dbReference type="AlphaFoldDB" id="A0A1I1XRI7"/>
<dbReference type="Gene3D" id="3.40.50.1000">
    <property type="entry name" value="HAD superfamily/HAD-like"/>
    <property type="match status" value="1"/>
</dbReference>
<dbReference type="OrthoDB" id="9154097at2"/>
<dbReference type="Proteomes" id="UP000199400">
    <property type="component" value="Unassembled WGS sequence"/>
</dbReference>